<keyword evidence="6" id="KW-0131">Cell cycle</keyword>
<dbReference type="AlphaFoldDB" id="A0A8C4YP92"/>
<keyword evidence="5 8" id="KW-0195">Cyclin</keyword>
<gene>
    <name evidence="12" type="primary">CCNB1</name>
</gene>
<name>A0A8C4YP92_9SAUR</name>
<feature type="region of interest" description="Disordered" evidence="9">
    <location>
        <begin position="1"/>
        <end position="63"/>
    </location>
</feature>
<dbReference type="GO" id="GO:0016538">
    <property type="term" value="F:cyclin-dependent protein serine/threonine kinase regulator activity"/>
    <property type="evidence" value="ECO:0007669"/>
    <property type="project" value="InterPro"/>
</dbReference>
<reference evidence="12" key="3">
    <citation type="submission" date="2025-09" db="UniProtKB">
        <authorList>
            <consortium name="Ensembl"/>
        </authorList>
    </citation>
    <scope>IDENTIFICATION</scope>
</reference>
<dbReference type="InterPro" id="IPR046965">
    <property type="entry name" value="Cyclin_A/B-like"/>
</dbReference>
<dbReference type="CDD" id="cd20569">
    <property type="entry name" value="CYCLIN_CCNB1_rpt2"/>
    <property type="match status" value="1"/>
</dbReference>
<sequence length="397" mass="44073">DRRFSPQNTRVNAENQVKSNVAAAKRGAAAAKPGLRPRTALGDIGNKVGEQPPKALPKKVRPGACPAGALSSPSLLLNLKLSPQLESPSPSPMETSGCVPGEEMLCQAFSDVLLEVKDVDVDDGADPNLCSEYVKDIYGYLRDLEKQQNVRPKYLAGQEVTGNMRAILIDWLVQVQMKFRLLSETMYMTAAIIDRFLQDNSVPKKMLQLVGVTAMFIASKYEEMYPPEIGDFAFVTDHTYTKSQIKQMERKILQALDFTLGRPLPLHFLRRASKIGEVDLEQHTLAKYLMELSLVDYEMVHYPPSQIAAAAFCLALKVLDGGEWTPTLQHYMSYTESALHPVMQHMAKNVILVNRGLTKHMTVKNKYASSKNVKISTLPQLNSTVIQDLAKPVSKVA</sequence>
<dbReference type="SUPFAM" id="SSF47954">
    <property type="entry name" value="Cyclin-like"/>
    <property type="match status" value="2"/>
</dbReference>
<keyword evidence="4" id="KW-0498">Mitosis</keyword>
<dbReference type="CDD" id="cd20565">
    <property type="entry name" value="CYCLIN_CCNB1_rpt1"/>
    <property type="match status" value="1"/>
</dbReference>
<evidence type="ECO:0000259" key="11">
    <source>
        <dbReference type="SMART" id="SM01332"/>
    </source>
</evidence>
<organism evidence="12 13">
    <name type="scientific">Gopherus evgoodei</name>
    <name type="common">Goodes thornscrub tortoise</name>
    <dbReference type="NCBI Taxonomy" id="1825980"/>
    <lineage>
        <taxon>Eukaryota</taxon>
        <taxon>Metazoa</taxon>
        <taxon>Chordata</taxon>
        <taxon>Craniata</taxon>
        <taxon>Vertebrata</taxon>
        <taxon>Euteleostomi</taxon>
        <taxon>Archelosauria</taxon>
        <taxon>Testudinata</taxon>
        <taxon>Testudines</taxon>
        <taxon>Cryptodira</taxon>
        <taxon>Durocryptodira</taxon>
        <taxon>Testudinoidea</taxon>
        <taxon>Testudinidae</taxon>
        <taxon>Gopherus</taxon>
    </lineage>
</organism>
<dbReference type="Ensembl" id="ENSGEVT00005029182.1">
    <property type="protein sequence ID" value="ENSGEVP00005027753.1"/>
    <property type="gene ID" value="ENSGEVG00005019515.1"/>
</dbReference>
<dbReference type="PIRSF" id="PIRSF001771">
    <property type="entry name" value="Cyclin_A_B_D_E"/>
    <property type="match status" value="1"/>
</dbReference>
<feature type="domain" description="Cyclin-like" evidence="10">
    <location>
        <begin position="267"/>
        <end position="348"/>
    </location>
</feature>
<dbReference type="InterPro" id="IPR013763">
    <property type="entry name" value="Cyclin-like_dom"/>
</dbReference>
<dbReference type="InterPro" id="IPR039361">
    <property type="entry name" value="Cyclin"/>
</dbReference>
<reference evidence="12" key="2">
    <citation type="submission" date="2025-08" db="UniProtKB">
        <authorList>
            <consortium name="Ensembl"/>
        </authorList>
    </citation>
    <scope>IDENTIFICATION</scope>
</reference>
<dbReference type="GeneTree" id="ENSGT00940000154586"/>
<dbReference type="FunFam" id="1.10.472.10:FF:000027">
    <property type="entry name" value="G2/mitotic-specific cyclin-B1"/>
    <property type="match status" value="1"/>
</dbReference>
<dbReference type="Proteomes" id="UP000694390">
    <property type="component" value="Chromosome 6"/>
</dbReference>
<evidence type="ECO:0000313" key="13">
    <source>
        <dbReference type="Proteomes" id="UP000694390"/>
    </source>
</evidence>
<dbReference type="Gene3D" id="1.10.472.10">
    <property type="entry name" value="Cyclin-like"/>
    <property type="match status" value="2"/>
</dbReference>
<feature type="compositionally biased region" description="Polar residues" evidence="9">
    <location>
        <begin position="1"/>
        <end position="19"/>
    </location>
</feature>
<evidence type="ECO:0000256" key="2">
    <source>
        <dbReference type="ARBA" id="ARBA00006955"/>
    </source>
</evidence>
<evidence type="ECO:0000256" key="1">
    <source>
        <dbReference type="ARBA" id="ARBA00003222"/>
    </source>
</evidence>
<keyword evidence="3" id="KW-0132">Cell division</keyword>
<evidence type="ECO:0000259" key="10">
    <source>
        <dbReference type="SMART" id="SM00385"/>
    </source>
</evidence>
<dbReference type="PANTHER" id="PTHR10177">
    <property type="entry name" value="CYCLINS"/>
    <property type="match status" value="1"/>
</dbReference>
<dbReference type="Pfam" id="PF02984">
    <property type="entry name" value="Cyclin_C"/>
    <property type="match status" value="1"/>
</dbReference>
<evidence type="ECO:0000256" key="5">
    <source>
        <dbReference type="ARBA" id="ARBA00023127"/>
    </source>
</evidence>
<evidence type="ECO:0000256" key="9">
    <source>
        <dbReference type="SAM" id="MobiDB-lite"/>
    </source>
</evidence>
<evidence type="ECO:0000256" key="6">
    <source>
        <dbReference type="ARBA" id="ARBA00023306"/>
    </source>
</evidence>
<dbReference type="InterPro" id="IPR048026">
    <property type="entry name" value="CCNB1_first_cyclin-box"/>
</dbReference>
<proteinExistence type="inferred from homology"/>
<dbReference type="SMART" id="SM00385">
    <property type="entry name" value="CYCLIN"/>
    <property type="match status" value="2"/>
</dbReference>
<dbReference type="GO" id="GO:0051301">
    <property type="term" value="P:cell division"/>
    <property type="evidence" value="ECO:0007669"/>
    <property type="project" value="UniProtKB-KW"/>
</dbReference>
<dbReference type="InterPro" id="IPR036915">
    <property type="entry name" value="Cyclin-like_sf"/>
</dbReference>
<feature type="domain" description="Cyclin-like" evidence="10">
    <location>
        <begin position="170"/>
        <end position="254"/>
    </location>
</feature>
<evidence type="ECO:0000256" key="7">
    <source>
        <dbReference type="ARBA" id="ARBA00035702"/>
    </source>
</evidence>
<dbReference type="OrthoDB" id="5590282at2759"/>
<feature type="compositionally biased region" description="Low complexity" evidence="9">
    <location>
        <begin position="22"/>
        <end position="37"/>
    </location>
</feature>
<evidence type="ECO:0000256" key="3">
    <source>
        <dbReference type="ARBA" id="ARBA00022618"/>
    </source>
</evidence>
<keyword evidence="13" id="KW-1185">Reference proteome</keyword>
<dbReference type="SMART" id="SM01332">
    <property type="entry name" value="Cyclin_C"/>
    <property type="match status" value="1"/>
</dbReference>
<dbReference type="InterPro" id="IPR004367">
    <property type="entry name" value="Cyclin_C-dom"/>
</dbReference>
<dbReference type="GO" id="GO:0044772">
    <property type="term" value="P:mitotic cell cycle phase transition"/>
    <property type="evidence" value="ECO:0007669"/>
    <property type="project" value="InterPro"/>
</dbReference>
<evidence type="ECO:0000256" key="8">
    <source>
        <dbReference type="RuleBase" id="RU000383"/>
    </source>
</evidence>
<evidence type="ECO:0000256" key="4">
    <source>
        <dbReference type="ARBA" id="ARBA00022776"/>
    </source>
</evidence>
<evidence type="ECO:0000313" key="12">
    <source>
        <dbReference type="Ensembl" id="ENSGEVP00005027753.1"/>
    </source>
</evidence>
<comment type="similarity">
    <text evidence="2">Belongs to the cyclin family. Cyclin AB subfamily.</text>
</comment>
<accession>A0A8C4YP92</accession>
<dbReference type="InterPro" id="IPR006671">
    <property type="entry name" value="Cyclin_N"/>
</dbReference>
<comment type="function">
    <text evidence="1">Essential for the control of the cell cycle at the G2/M (mitosis) transition.</text>
</comment>
<reference evidence="12" key="1">
    <citation type="submission" date="2019-06" db="EMBL/GenBank/DDBJ databases">
        <title>G10K-VGP Goodes thornscrub tortoise genome, primary haplotype.</title>
        <authorList>
            <person name="Murphy B."/>
            <person name="Edwards T."/>
            <person name="Rhie A."/>
            <person name="Koren S."/>
            <person name="Phillippy A."/>
            <person name="Fedrigo O."/>
            <person name="Haase B."/>
            <person name="Mountcastle J."/>
            <person name="Lewin H."/>
            <person name="Damas J."/>
            <person name="Howe K."/>
            <person name="Formenti G."/>
            <person name="Myers G."/>
            <person name="Durbin R."/>
            <person name="Jarvis E.D."/>
        </authorList>
    </citation>
    <scope>NUCLEOTIDE SEQUENCE [LARGE SCALE GENOMIC DNA]</scope>
</reference>
<dbReference type="Pfam" id="PF00134">
    <property type="entry name" value="Cyclin_N"/>
    <property type="match status" value="1"/>
</dbReference>
<feature type="domain" description="Cyclin C-terminal" evidence="11">
    <location>
        <begin position="263"/>
        <end position="381"/>
    </location>
</feature>
<protein>
    <recommendedName>
        <fullName evidence="7">G2/mitotic-specific cyclin-B1</fullName>
    </recommendedName>
</protein>